<feature type="chain" id="PRO_5003710832" evidence="1">
    <location>
        <begin position="25"/>
        <end position="137"/>
    </location>
</feature>
<evidence type="ECO:0000256" key="1">
    <source>
        <dbReference type="SAM" id="SignalP"/>
    </source>
</evidence>
<dbReference type="InterPro" id="IPR010994">
    <property type="entry name" value="RuvA_2-like"/>
</dbReference>
<dbReference type="RefSeq" id="WP_015551342.1">
    <property type="nucleotide sequence ID" value="NC_021033.1"/>
</dbReference>
<dbReference type="PANTHER" id="PTHR21180">
    <property type="entry name" value="ENDONUCLEASE/EXONUCLEASE/PHOSPHATASE FAMILY DOMAIN-CONTAINING PROTEIN 1"/>
    <property type="match status" value="1"/>
</dbReference>
<dbReference type="KEGG" id="tat:KUM_0409"/>
<reference evidence="3" key="1">
    <citation type="journal article" date="2012" name="Vet. Microbiol.">
        <title>Comparative genomic analyses of the Taylorellae.</title>
        <authorList>
            <person name="Hauser H."/>
            <person name="Richter D.C."/>
            <person name="van Tonder A."/>
            <person name="Clark L."/>
            <person name="Preston A."/>
        </authorList>
    </citation>
    <scope>NUCLEOTIDE SEQUENCE</scope>
    <source>
        <strain evidence="3">14/45</strain>
    </source>
</reference>
<proteinExistence type="predicted"/>
<evidence type="ECO:0000259" key="2">
    <source>
        <dbReference type="SMART" id="SM00278"/>
    </source>
</evidence>
<dbReference type="Gene3D" id="1.10.150.280">
    <property type="entry name" value="AF1531-like domain"/>
    <property type="match status" value="1"/>
</dbReference>
<dbReference type="GO" id="GO:0006281">
    <property type="term" value="P:DNA repair"/>
    <property type="evidence" value="ECO:0007669"/>
    <property type="project" value="InterPro"/>
</dbReference>
<feature type="domain" description="Helix-hairpin-helix DNA-binding motif class 1" evidence="2">
    <location>
        <begin position="35"/>
        <end position="54"/>
    </location>
</feature>
<dbReference type="BioCyc" id="TASI1091495:G13GE-409-MONOMER"/>
<sequence>MISKFSRFFVFILVSFFAINASYASSIDVNTASIEELDSIKGIGPKMAKSIIEARKSGGPFESYSELADRVKGLGEKKVKSLRKAGLFIKNAKDENAKTLPKSIIKTKKKSKSKKEKVKETAVPFDTFPKLVRPPKS</sequence>
<dbReference type="GO" id="GO:0003677">
    <property type="term" value="F:DNA binding"/>
    <property type="evidence" value="ECO:0007669"/>
    <property type="project" value="InterPro"/>
</dbReference>
<name>I7IKH5_9BURK</name>
<accession>I7IKH5</accession>
<feature type="signal peptide" evidence="1">
    <location>
        <begin position="1"/>
        <end position="24"/>
    </location>
</feature>
<dbReference type="PANTHER" id="PTHR21180:SF32">
    <property type="entry name" value="ENDONUCLEASE_EXONUCLEASE_PHOSPHATASE FAMILY DOMAIN-CONTAINING PROTEIN 1"/>
    <property type="match status" value="1"/>
</dbReference>
<dbReference type="HOGENOM" id="CLU_052011_4_1_4"/>
<dbReference type="SUPFAM" id="SSF47781">
    <property type="entry name" value="RuvA domain 2-like"/>
    <property type="match status" value="1"/>
</dbReference>
<organism evidence="3">
    <name type="scientific">Taylorella asinigenitalis 14/45</name>
    <dbReference type="NCBI Taxonomy" id="1091495"/>
    <lineage>
        <taxon>Bacteria</taxon>
        <taxon>Pseudomonadati</taxon>
        <taxon>Pseudomonadota</taxon>
        <taxon>Betaproteobacteria</taxon>
        <taxon>Burkholderiales</taxon>
        <taxon>Alcaligenaceae</taxon>
        <taxon>Taylorella</taxon>
    </lineage>
</organism>
<evidence type="ECO:0000313" key="3">
    <source>
        <dbReference type="EMBL" id="CCG19207.1"/>
    </source>
</evidence>
<dbReference type="EMBL" id="HE681424">
    <property type="protein sequence ID" value="CCG19207.1"/>
    <property type="molecule type" value="Genomic_DNA"/>
</dbReference>
<keyword evidence="3" id="KW-0449">Lipoprotein</keyword>
<dbReference type="InterPro" id="IPR051675">
    <property type="entry name" value="Endo/Exo/Phosphatase_dom_1"/>
</dbReference>
<gene>
    <name evidence="3" type="ORF">KUM_0409</name>
</gene>
<dbReference type="AlphaFoldDB" id="I7IKH5"/>
<dbReference type="SMART" id="SM00278">
    <property type="entry name" value="HhH1"/>
    <property type="match status" value="2"/>
</dbReference>
<dbReference type="Pfam" id="PF12836">
    <property type="entry name" value="HHH_3"/>
    <property type="match status" value="1"/>
</dbReference>
<feature type="domain" description="Helix-hairpin-helix DNA-binding motif class 1" evidence="2">
    <location>
        <begin position="66"/>
        <end position="85"/>
    </location>
</feature>
<dbReference type="InterPro" id="IPR003583">
    <property type="entry name" value="Hlx-hairpin-Hlx_DNA-bd_motif"/>
</dbReference>
<protein>
    <submittedName>
        <fullName evidence="3">Conserved hypothetical lipoprotein</fullName>
    </submittedName>
</protein>
<keyword evidence="1" id="KW-0732">Signal</keyword>